<evidence type="ECO:0000313" key="4">
    <source>
        <dbReference type="Proteomes" id="UP000027265"/>
    </source>
</evidence>
<evidence type="ECO:0000256" key="1">
    <source>
        <dbReference type="SAM" id="MobiDB-lite"/>
    </source>
</evidence>
<dbReference type="EMBL" id="KL197724">
    <property type="protein sequence ID" value="KDQ55742.1"/>
    <property type="molecule type" value="Genomic_DNA"/>
</dbReference>
<sequence>MMYKMTVRRCLLTILPCWIFFFSDFLPPSNSNSEEASQGYFPASYDQGSISRPRPTDMTSEPSEDDPVTAIDPPPGLNNPKMEAEGPGPRTPPGAYKFDSAMMMSNLSAVSLSSSIHSLSSSVLARPTCYPKNAWFHLLYEGRSQISPDSPKIPHSRWPSQEWWRRSGQSLAHLDEHGAHLISLRIIIIYINVYPSLTPSISNP</sequence>
<keyword evidence="4" id="KW-1185">Reference proteome</keyword>
<accession>A0A067PWT2</accession>
<dbReference type="AlphaFoldDB" id="A0A067PWT2"/>
<feature type="chain" id="PRO_5001643548" evidence="2">
    <location>
        <begin position="32"/>
        <end position="204"/>
    </location>
</feature>
<reference evidence="4" key="1">
    <citation type="journal article" date="2014" name="Proc. Natl. Acad. Sci. U.S.A.">
        <title>Extensive sampling of basidiomycete genomes demonstrates inadequacy of the white-rot/brown-rot paradigm for wood decay fungi.</title>
        <authorList>
            <person name="Riley R."/>
            <person name="Salamov A.A."/>
            <person name="Brown D.W."/>
            <person name="Nagy L.G."/>
            <person name="Floudas D."/>
            <person name="Held B.W."/>
            <person name="Levasseur A."/>
            <person name="Lombard V."/>
            <person name="Morin E."/>
            <person name="Otillar R."/>
            <person name="Lindquist E.A."/>
            <person name="Sun H."/>
            <person name="LaButti K.M."/>
            <person name="Schmutz J."/>
            <person name="Jabbour D."/>
            <person name="Luo H."/>
            <person name="Baker S.E."/>
            <person name="Pisabarro A.G."/>
            <person name="Walton J.D."/>
            <person name="Blanchette R.A."/>
            <person name="Henrissat B."/>
            <person name="Martin F."/>
            <person name="Cullen D."/>
            <person name="Hibbett D.S."/>
            <person name="Grigoriev I.V."/>
        </authorList>
    </citation>
    <scope>NUCLEOTIDE SEQUENCE [LARGE SCALE GENOMIC DNA]</scope>
    <source>
        <strain evidence="4">MUCL 33604</strain>
    </source>
</reference>
<name>A0A067PWT2_9AGAM</name>
<dbReference type="Proteomes" id="UP000027265">
    <property type="component" value="Unassembled WGS sequence"/>
</dbReference>
<protein>
    <submittedName>
        <fullName evidence="3">Uncharacterized protein</fullName>
    </submittedName>
</protein>
<feature type="signal peptide" evidence="2">
    <location>
        <begin position="1"/>
        <end position="31"/>
    </location>
</feature>
<gene>
    <name evidence="3" type="ORF">JAAARDRAFT_328636</name>
</gene>
<keyword evidence="2" id="KW-0732">Signal</keyword>
<dbReference type="InParanoid" id="A0A067PWT2"/>
<evidence type="ECO:0000313" key="3">
    <source>
        <dbReference type="EMBL" id="KDQ55742.1"/>
    </source>
</evidence>
<feature type="region of interest" description="Disordered" evidence="1">
    <location>
        <begin position="36"/>
        <end position="90"/>
    </location>
</feature>
<organism evidence="3 4">
    <name type="scientific">Jaapia argillacea MUCL 33604</name>
    <dbReference type="NCBI Taxonomy" id="933084"/>
    <lineage>
        <taxon>Eukaryota</taxon>
        <taxon>Fungi</taxon>
        <taxon>Dikarya</taxon>
        <taxon>Basidiomycota</taxon>
        <taxon>Agaricomycotina</taxon>
        <taxon>Agaricomycetes</taxon>
        <taxon>Agaricomycetidae</taxon>
        <taxon>Jaapiales</taxon>
        <taxon>Jaapiaceae</taxon>
        <taxon>Jaapia</taxon>
    </lineage>
</organism>
<evidence type="ECO:0000256" key="2">
    <source>
        <dbReference type="SAM" id="SignalP"/>
    </source>
</evidence>
<dbReference type="HOGENOM" id="CLU_1343444_0_0_1"/>
<proteinExistence type="predicted"/>